<evidence type="ECO:0000256" key="4">
    <source>
        <dbReference type="ARBA" id="ARBA00013255"/>
    </source>
</evidence>
<comment type="pathway">
    <text evidence="3 13">Purine metabolism; IMP biosynthesis via de novo pathway; N(1)-(5-phospho-D-ribosyl)glycinamide from 5-phospho-alpha-D-ribose 1-diphosphate: step 2/2.</text>
</comment>
<gene>
    <name evidence="13 17" type="primary">purD</name>
    <name evidence="17" type="ordered locus">LBA1551</name>
</gene>
<comment type="cofactor">
    <cofactor evidence="2">
        <name>Mg(2+)</name>
        <dbReference type="ChEBI" id="CHEBI:18420"/>
    </cofactor>
</comment>
<dbReference type="Gene3D" id="3.40.50.20">
    <property type="match status" value="1"/>
</dbReference>
<dbReference type="InterPro" id="IPR020562">
    <property type="entry name" value="PRibGlycinamide_synth_N"/>
</dbReference>
<dbReference type="Proteomes" id="UP000006381">
    <property type="component" value="Chromosome"/>
</dbReference>
<dbReference type="AlphaFoldDB" id="Q5FIV6"/>
<evidence type="ECO:0000313" key="17">
    <source>
        <dbReference type="EMBL" id="AAV43368.1"/>
    </source>
</evidence>
<dbReference type="OrthoDB" id="9807240at2"/>
<dbReference type="HOGENOM" id="CLU_027420_3_1_9"/>
<dbReference type="NCBIfam" id="TIGR00877">
    <property type="entry name" value="purD"/>
    <property type="match status" value="1"/>
</dbReference>
<dbReference type="InterPro" id="IPR000115">
    <property type="entry name" value="PRibGlycinamide_synth"/>
</dbReference>
<keyword evidence="5 13" id="KW-0436">Ligase</keyword>
<dbReference type="Pfam" id="PF01071">
    <property type="entry name" value="GARS_A"/>
    <property type="match status" value="1"/>
</dbReference>
<dbReference type="RefSeq" id="WP_003548355.1">
    <property type="nucleotide sequence ID" value="NC_006814.3"/>
</dbReference>
<evidence type="ECO:0000256" key="8">
    <source>
        <dbReference type="ARBA" id="ARBA00022840"/>
    </source>
</evidence>
<dbReference type="PANTHER" id="PTHR43472">
    <property type="entry name" value="PHOSPHORIBOSYLAMINE--GLYCINE LIGASE"/>
    <property type="match status" value="1"/>
</dbReference>
<dbReference type="Gene3D" id="3.30.1490.20">
    <property type="entry name" value="ATP-grasp fold, A domain"/>
    <property type="match status" value="1"/>
</dbReference>
<dbReference type="HAMAP" id="MF_00138">
    <property type="entry name" value="GARS"/>
    <property type="match status" value="1"/>
</dbReference>
<accession>Q5FIV6</accession>
<organism evidence="18">
    <name type="scientific">Lactobacillus acidophilus (strain ATCC 700396 / NCK56 / N2 / NCFM)</name>
    <dbReference type="NCBI Taxonomy" id="272621"/>
    <lineage>
        <taxon>Bacteria</taxon>
        <taxon>Bacillati</taxon>
        <taxon>Bacillota</taxon>
        <taxon>Bacilli</taxon>
        <taxon>Lactobacillales</taxon>
        <taxon>Lactobacillaceae</taxon>
        <taxon>Lactobacillus</taxon>
    </lineage>
</organism>
<dbReference type="InterPro" id="IPR037123">
    <property type="entry name" value="PRibGlycinamide_synth_C_sf"/>
</dbReference>
<keyword evidence="18" id="KW-1185">Reference proteome</keyword>
<evidence type="ECO:0000256" key="1">
    <source>
        <dbReference type="ARBA" id="ARBA00001936"/>
    </source>
</evidence>
<evidence type="ECO:0000256" key="6">
    <source>
        <dbReference type="ARBA" id="ARBA00022741"/>
    </source>
</evidence>
<dbReference type="Gene3D" id="3.90.600.10">
    <property type="entry name" value="Phosphoribosylglycinamide synthetase, C-terminal domain"/>
    <property type="match status" value="1"/>
</dbReference>
<evidence type="ECO:0000256" key="7">
    <source>
        <dbReference type="ARBA" id="ARBA00022755"/>
    </source>
</evidence>
<dbReference type="SUPFAM" id="SSF51246">
    <property type="entry name" value="Rudiment single hybrid motif"/>
    <property type="match status" value="1"/>
</dbReference>
<dbReference type="PROSITE" id="PS00184">
    <property type="entry name" value="GARS"/>
    <property type="match status" value="1"/>
</dbReference>
<evidence type="ECO:0000259" key="16">
    <source>
        <dbReference type="PROSITE" id="PS50975"/>
    </source>
</evidence>
<dbReference type="SUPFAM" id="SSF52440">
    <property type="entry name" value="PreATP-grasp domain"/>
    <property type="match status" value="1"/>
</dbReference>
<keyword evidence="6 14" id="KW-0547">Nucleotide-binding</keyword>
<evidence type="ECO:0000256" key="14">
    <source>
        <dbReference type="PROSITE-ProRule" id="PRU00409"/>
    </source>
</evidence>
<dbReference type="InterPro" id="IPR011054">
    <property type="entry name" value="Rudment_hybrid_motif"/>
</dbReference>
<dbReference type="PATRIC" id="fig|272621.13.peg.1473"/>
<dbReference type="BioCyc" id="LACI272621:G1G49-1516-MONOMER"/>
<evidence type="ECO:0000256" key="10">
    <source>
        <dbReference type="ARBA" id="ARBA00038345"/>
    </source>
</evidence>
<reference evidence="17 18" key="1">
    <citation type="journal article" date="2005" name="Proc. Natl. Acad. Sci. U.S.A.">
        <title>Complete genome sequence of the probiotic lactic acid bacterium Lactobacillus acidophilus NCFM.</title>
        <authorList>
            <person name="Altermann E."/>
            <person name="Russell W.M."/>
            <person name="Azcarate-Peril M.A."/>
            <person name="Barrangou R."/>
            <person name="Buck B.L."/>
            <person name="McAuliffe O."/>
            <person name="Souther N."/>
            <person name="Dobson A."/>
            <person name="Duong T."/>
            <person name="Callanan M."/>
            <person name="Lick S."/>
            <person name="Hamrick A."/>
            <person name="Cano R."/>
            <person name="Klaenhammer T.R."/>
        </authorList>
    </citation>
    <scope>NUCLEOTIDE SEQUENCE [LARGE SCALE GENOMIC DNA]</scope>
    <source>
        <strain evidence="18">ATCC 700396 / NCK56 / N2 / NCFM</strain>
    </source>
</reference>
<dbReference type="PANTHER" id="PTHR43472:SF1">
    <property type="entry name" value="PHOSPHORIBOSYLAMINE--GLYCINE LIGASE, CHLOROPLASTIC"/>
    <property type="match status" value="1"/>
</dbReference>
<dbReference type="InterPro" id="IPR016185">
    <property type="entry name" value="PreATP-grasp_dom_sf"/>
</dbReference>
<keyword evidence="8 14" id="KW-0067">ATP-binding</keyword>
<dbReference type="PROSITE" id="PS50975">
    <property type="entry name" value="ATP_GRASP"/>
    <property type="match status" value="1"/>
</dbReference>
<dbReference type="Pfam" id="PF02843">
    <property type="entry name" value="GARS_C"/>
    <property type="match status" value="1"/>
</dbReference>
<feature type="region of interest" description="Disordered" evidence="15">
    <location>
        <begin position="215"/>
        <end position="235"/>
    </location>
</feature>
<dbReference type="InterPro" id="IPR011761">
    <property type="entry name" value="ATP-grasp"/>
</dbReference>
<dbReference type="InterPro" id="IPR020559">
    <property type="entry name" value="PRibGlycinamide_synth_CS"/>
</dbReference>
<evidence type="ECO:0000313" key="18">
    <source>
        <dbReference type="Proteomes" id="UP000006381"/>
    </source>
</evidence>
<evidence type="ECO:0000256" key="12">
    <source>
        <dbReference type="ARBA" id="ARBA00042864"/>
    </source>
</evidence>
<dbReference type="GO" id="GO:0046872">
    <property type="term" value="F:metal ion binding"/>
    <property type="evidence" value="ECO:0007669"/>
    <property type="project" value="InterPro"/>
</dbReference>
<name>Q5FIV6_LACAC</name>
<comment type="similarity">
    <text evidence="10 13">Belongs to the GARS family.</text>
</comment>
<dbReference type="SMART" id="SM01209">
    <property type="entry name" value="GARS_A"/>
    <property type="match status" value="1"/>
</dbReference>
<evidence type="ECO:0000256" key="15">
    <source>
        <dbReference type="SAM" id="MobiDB-lite"/>
    </source>
</evidence>
<dbReference type="InterPro" id="IPR020561">
    <property type="entry name" value="PRibGlycinamid_synth_ATP-grasp"/>
</dbReference>
<evidence type="ECO:0000256" key="3">
    <source>
        <dbReference type="ARBA" id="ARBA00005174"/>
    </source>
</evidence>
<proteinExistence type="inferred from homology"/>
<dbReference type="UniPathway" id="UPA00074">
    <property type="reaction ID" value="UER00125"/>
</dbReference>
<sequence>MKDDLVLLVVGSGGREFAVAKKLKESPHVKTVYCAPGNVGMQTIGVETVPIEETDLDGLLDFAKSHNVDWTFVGPENVLCAGITDKFNKAGQKIFGPNQRAAQLEGSKDYALRFMSKYDIPTARYETYTSAETCIAGLKDFEYPVVIKEDGLAGGKGVTIAQNQDVAEETIREMFAGGQIAVVLEECLVGPEYSMFVVVSEDQFTILPMAQDHKRVGDGDKGPNTGGMGSYSPLPQLKKADRQRMIDEIVKPTMNGLVQGIYHYCGVLYIGLMMTESGPKVIEYNVRLGDPETQVVLPRIKNDFAMVIDAAVNHEKLPEIEENDNCVLGVVVCSKGYPTHPAPNVKIGKLPEGANTYIDYANVKGDLENLTGDGGRLFMVISEADNLVQAQDNVYSYLSKLDLLDCFYRHDIGNRALGDFNII</sequence>
<evidence type="ECO:0000256" key="5">
    <source>
        <dbReference type="ARBA" id="ARBA00022598"/>
    </source>
</evidence>
<dbReference type="EMBL" id="CP000033">
    <property type="protein sequence ID" value="AAV43368.1"/>
    <property type="molecule type" value="Genomic_DNA"/>
</dbReference>
<dbReference type="Pfam" id="PF02844">
    <property type="entry name" value="GARS_N"/>
    <property type="match status" value="1"/>
</dbReference>
<dbReference type="GO" id="GO:0006189">
    <property type="term" value="P:'de novo' IMP biosynthetic process"/>
    <property type="evidence" value="ECO:0007669"/>
    <property type="project" value="UniProtKB-UniRule"/>
</dbReference>
<dbReference type="Gene3D" id="3.30.470.20">
    <property type="entry name" value="ATP-grasp fold, B domain"/>
    <property type="match status" value="1"/>
</dbReference>
<comment type="cofactor">
    <cofactor evidence="1">
        <name>Mn(2+)</name>
        <dbReference type="ChEBI" id="CHEBI:29035"/>
    </cofactor>
</comment>
<dbReference type="SUPFAM" id="SSF56059">
    <property type="entry name" value="Glutathione synthetase ATP-binding domain-like"/>
    <property type="match status" value="1"/>
</dbReference>
<dbReference type="GO" id="GO:0009113">
    <property type="term" value="P:purine nucleobase biosynthetic process"/>
    <property type="evidence" value="ECO:0007669"/>
    <property type="project" value="InterPro"/>
</dbReference>
<keyword evidence="9" id="KW-0464">Manganese</keyword>
<dbReference type="GeneID" id="93289383"/>
<dbReference type="KEGG" id="lac:LBA1551"/>
<dbReference type="GO" id="GO:0005524">
    <property type="term" value="F:ATP binding"/>
    <property type="evidence" value="ECO:0007669"/>
    <property type="project" value="UniProtKB-UniRule"/>
</dbReference>
<keyword evidence="7 13" id="KW-0658">Purine biosynthesis</keyword>
<dbReference type="InterPro" id="IPR020560">
    <property type="entry name" value="PRibGlycinamide_synth_C-dom"/>
</dbReference>
<dbReference type="EC" id="6.3.4.13" evidence="4 13"/>
<feature type="domain" description="ATP-grasp" evidence="16">
    <location>
        <begin position="112"/>
        <end position="313"/>
    </location>
</feature>
<evidence type="ECO:0000256" key="9">
    <source>
        <dbReference type="ARBA" id="ARBA00023211"/>
    </source>
</evidence>
<comment type="catalytic activity">
    <reaction evidence="13">
        <text>5-phospho-beta-D-ribosylamine + glycine + ATP = N(1)-(5-phospho-beta-D-ribosyl)glycinamide + ADP + phosphate + H(+)</text>
        <dbReference type="Rhea" id="RHEA:17453"/>
        <dbReference type="ChEBI" id="CHEBI:15378"/>
        <dbReference type="ChEBI" id="CHEBI:30616"/>
        <dbReference type="ChEBI" id="CHEBI:43474"/>
        <dbReference type="ChEBI" id="CHEBI:57305"/>
        <dbReference type="ChEBI" id="CHEBI:58681"/>
        <dbReference type="ChEBI" id="CHEBI:143788"/>
        <dbReference type="ChEBI" id="CHEBI:456216"/>
        <dbReference type="EC" id="6.3.4.13"/>
    </reaction>
</comment>
<evidence type="ECO:0000256" key="13">
    <source>
        <dbReference type="HAMAP-Rule" id="MF_00138"/>
    </source>
</evidence>
<protein>
    <recommendedName>
        <fullName evidence="4 13">Phosphoribosylamine--glycine ligase</fullName>
        <ecNumber evidence="4 13">6.3.4.13</ecNumber>
    </recommendedName>
    <alternativeName>
        <fullName evidence="13">GARS</fullName>
    </alternativeName>
    <alternativeName>
        <fullName evidence="11 13">Glycinamide ribonucleotide synthetase</fullName>
    </alternativeName>
    <alternativeName>
        <fullName evidence="12 13">Phosphoribosylglycinamide synthetase</fullName>
    </alternativeName>
</protein>
<dbReference type="STRING" id="272621.LBA1551"/>
<evidence type="ECO:0000256" key="11">
    <source>
        <dbReference type="ARBA" id="ARBA00042242"/>
    </source>
</evidence>
<dbReference type="SMART" id="SM01210">
    <property type="entry name" value="GARS_C"/>
    <property type="match status" value="1"/>
</dbReference>
<dbReference type="GO" id="GO:0004637">
    <property type="term" value="F:phosphoribosylamine-glycine ligase activity"/>
    <property type="evidence" value="ECO:0007669"/>
    <property type="project" value="UniProtKB-UniRule"/>
</dbReference>
<dbReference type="InterPro" id="IPR013815">
    <property type="entry name" value="ATP_grasp_subdomain_1"/>
</dbReference>
<dbReference type="eggNOG" id="COG0151">
    <property type="taxonomic scope" value="Bacteria"/>
</dbReference>
<evidence type="ECO:0000256" key="2">
    <source>
        <dbReference type="ARBA" id="ARBA00001946"/>
    </source>
</evidence>